<evidence type="ECO:0000256" key="5">
    <source>
        <dbReference type="ARBA" id="ARBA00023128"/>
    </source>
</evidence>
<keyword evidence="6" id="KW-0472">Membrane</keyword>
<comment type="subcellular location">
    <subcellularLocation>
        <location evidence="2">Endoplasmic reticulum</location>
    </subcellularLocation>
    <subcellularLocation>
        <location evidence="3">Membrane</location>
    </subcellularLocation>
    <subcellularLocation>
        <location evidence="1">Mitochondrion</location>
    </subcellularLocation>
</comment>
<dbReference type="Proteomes" id="UP001444661">
    <property type="component" value="Unassembled WGS sequence"/>
</dbReference>
<evidence type="ECO:0000256" key="3">
    <source>
        <dbReference type="ARBA" id="ARBA00004370"/>
    </source>
</evidence>
<name>A0ABR1SW67_9PEZI</name>
<keyword evidence="9" id="KW-1185">Reference proteome</keyword>
<accession>A0ABR1SW67</accession>
<evidence type="ECO:0000256" key="1">
    <source>
        <dbReference type="ARBA" id="ARBA00004173"/>
    </source>
</evidence>
<keyword evidence="4" id="KW-0256">Endoplasmic reticulum</keyword>
<gene>
    <name evidence="8" type="ORF">PG993_006973</name>
</gene>
<evidence type="ECO:0000313" key="8">
    <source>
        <dbReference type="EMBL" id="KAK8038562.1"/>
    </source>
</evidence>
<reference evidence="8 9" key="1">
    <citation type="submission" date="2023-01" db="EMBL/GenBank/DDBJ databases">
        <title>Analysis of 21 Apiospora genomes using comparative genomics revels a genus with tremendous synthesis potential of carbohydrate active enzymes and secondary metabolites.</title>
        <authorList>
            <person name="Sorensen T."/>
        </authorList>
    </citation>
    <scope>NUCLEOTIDE SEQUENCE [LARGE SCALE GENOMIC DNA]</scope>
    <source>
        <strain evidence="8 9">CBS 33761</strain>
    </source>
</reference>
<dbReference type="PANTHER" id="PTHR48182">
    <property type="entry name" value="PROTEIN SERAC1"/>
    <property type="match status" value="1"/>
</dbReference>
<feature type="region of interest" description="Disordered" evidence="7">
    <location>
        <begin position="213"/>
        <end position="239"/>
    </location>
</feature>
<protein>
    <submittedName>
        <fullName evidence="8">Uncharacterized protein</fullName>
    </submittedName>
</protein>
<sequence length="412" mass="45043">MWDLLGMLPLNRQGLEDSRVLFPSLAPVLVRKPAGPTIWMQRLKNSYGTLARIRGLSPLERIIISGRKFATPPHDRQPCNVPSRYKNLSLREGQEKLSQRALTSLLTLQHDDGSYQSRGASTIHVKGVQIWAQEAHVVTPRMREGGVRRDGVDKIPSQAKAAIGLALQKTHGGAWSSLQAWRQESGCLMGKAQPSNRTDGGVNLGKIRQLFSRRKGDKGGAPDGPPGPSVASASARSSTPSRAFPSGIKLLHCPSDCTVDVVFVHGLTGDREKTWTAHNESEPWPQTLLPSRLPTARVLTFGYDASVADWKGMVSQSRIANHAGNLLSSLAAYRDDDGTDSAHYWARIGDCETAAGHKPPKYTSLHTQVYLPRDPHHGAGLTRWAEQLARSVVLVKQTNSDTGDVIKQESEF</sequence>
<feature type="compositionally biased region" description="Low complexity" evidence="7">
    <location>
        <begin position="229"/>
        <end position="239"/>
    </location>
</feature>
<keyword evidence="5" id="KW-0496">Mitochondrion</keyword>
<proteinExistence type="predicted"/>
<comment type="caution">
    <text evidence="8">The sequence shown here is derived from an EMBL/GenBank/DDBJ whole genome shotgun (WGS) entry which is preliminary data.</text>
</comment>
<evidence type="ECO:0000256" key="2">
    <source>
        <dbReference type="ARBA" id="ARBA00004240"/>
    </source>
</evidence>
<dbReference type="InterPro" id="IPR052374">
    <property type="entry name" value="SERAC1"/>
</dbReference>
<dbReference type="EMBL" id="JAQQWK010000006">
    <property type="protein sequence ID" value="KAK8038562.1"/>
    <property type="molecule type" value="Genomic_DNA"/>
</dbReference>
<evidence type="ECO:0000256" key="4">
    <source>
        <dbReference type="ARBA" id="ARBA00022824"/>
    </source>
</evidence>
<organism evidence="8 9">
    <name type="scientific">Apiospora rasikravindrae</name>
    <dbReference type="NCBI Taxonomy" id="990691"/>
    <lineage>
        <taxon>Eukaryota</taxon>
        <taxon>Fungi</taxon>
        <taxon>Dikarya</taxon>
        <taxon>Ascomycota</taxon>
        <taxon>Pezizomycotina</taxon>
        <taxon>Sordariomycetes</taxon>
        <taxon>Xylariomycetidae</taxon>
        <taxon>Amphisphaeriales</taxon>
        <taxon>Apiosporaceae</taxon>
        <taxon>Apiospora</taxon>
    </lineage>
</organism>
<dbReference type="PANTHER" id="PTHR48182:SF2">
    <property type="entry name" value="PROTEIN SERAC1"/>
    <property type="match status" value="1"/>
</dbReference>
<evidence type="ECO:0000313" key="9">
    <source>
        <dbReference type="Proteomes" id="UP001444661"/>
    </source>
</evidence>
<evidence type="ECO:0000256" key="7">
    <source>
        <dbReference type="SAM" id="MobiDB-lite"/>
    </source>
</evidence>
<evidence type="ECO:0000256" key="6">
    <source>
        <dbReference type="ARBA" id="ARBA00023136"/>
    </source>
</evidence>